<evidence type="ECO:0000313" key="3">
    <source>
        <dbReference type="Proteomes" id="UP000658690"/>
    </source>
</evidence>
<organism evidence="2 3">
    <name type="scientific">Paenibacillus germinis</name>
    <dbReference type="NCBI Taxonomy" id="2654979"/>
    <lineage>
        <taxon>Bacteria</taxon>
        <taxon>Bacillati</taxon>
        <taxon>Bacillota</taxon>
        <taxon>Bacilli</taxon>
        <taxon>Bacillales</taxon>
        <taxon>Paenibacillaceae</taxon>
        <taxon>Paenibacillus</taxon>
    </lineage>
</organism>
<gene>
    <name evidence="2" type="ORF">GC102_05875</name>
</gene>
<dbReference type="Gene3D" id="1.10.10.60">
    <property type="entry name" value="Homeodomain-like"/>
    <property type="match status" value="1"/>
</dbReference>
<reference evidence="2 3" key="1">
    <citation type="submission" date="2019-10" db="EMBL/GenBank/DDBJ databases">
        <title>Description of Paenibacillus choica sp. nov.</title>
        <authorList>
            <person name="Carlier A."/>
            <person name="Qi S."/>
        </authorList>
    </citation>
    <scope>NUCLEOTIDE SEQUENCE [LARGE SCALE GENOMIC DNA]</scope>
    <source>
        <strain evidence="2 3">LMG 31460</strain>
    </source>
</reference>
<name>A0ABX1YWI7_9BACL</name>
<dbReference type="Proteomes" id="UP000658690">
    <property type="component" value="Unassembled WGS sequence"/>
</dbReference>
<dbReference type="SUPFAM" id="SSF46689">
    <property type="entry name" value="Homeodomain-like"/>
    <property type="match status" value="1"/>
</dbReference>
<accession>A0ABX1YWI7</accession>
<keyword evidence="3" id="KW-1185">Reference proteome</keyword>
<dbReference type="Pfam" id="PF01527">
    <property type="entry name" value="HTH_Tnp_1"/>
    <property type="match status" value="1"/>
</dbReference>
<sequence length="116" mass="14000">TPLWKTCILKIKMRSRCGMGETREKRKHYTQEFRRKTIEHLEQTHKSLTQLSRELDIGVTTLSNWKQTYGANNKDKSTQPLVDYEQMKKLEQQNRELKEENEILKKAMHFFTKDRD</sequence>
<dbReference type="InterPro" id="IPR009057">
    <property type="entry name" value="Homeodomain-like_sf"/>
</dbReference>
<proteinExistence type="predicted"/>
<feature type="non-terminal residue" evidence="2">
    <location>
        <position position="1"/>
    </location>
</feature>
<keyword evidence="1" id="KW-0175">Coiled coil</keyword>
<dbReference type="RefSeq" id="WP_216627955.1">
    <property type="nucleotide sequence ID" value="NZ_WHOC01000024.1"/>
</dbReference>
<feature type="coiled-coil region" evidence="1">
    <location>
        <begin position="81"/>
        <end position="114"/>
    </location>
</feature>
<evidence type="ECO:0000256" key="1">
    <source>
        <dbReference type="SAM" id="Coils"/>
    </source>
</evidence>
<dbReference type="EMBL" id="WHOC01000024">
    <property type="protein sequence ID" value="NOU85312.1"/>
    <property type="molecule type" value="Genomic_DNA"/>
</dbReference>
<protein>
    <submittedName>
        <fullName evidence="2">Transposase</fullName>
    </submittedName>
</protein>
<evidence type="ECO:0000313" key="2">
    <source>
        <dbReference type="EMBL" id="NOU85312.1"/>
    </source>
</evidence>
<dbReference type="InterPro" id="IPR002514">
    <property type="entry name" value="Transposase_8"/>
</dbReference>
<comment type="caution">
    <text evidence="2">The sequence shown here is derived from an EMBL/GenBank/DDBJ whole genome shotgun (WGS) entry which is preliminary data.</text>
</comment>